<dbReference type="FunFam" id="1.20.1060.10:FF:000001">
    <property type="entry name" value="DNA polymerase I"/>
    <property type="match status" value="1"/>
</dbReference>
<evidence type="ECO:0000313" key="16">
    <source>
        <dbReference type="EMBL" id="MDK7187296.1"/>
    </source>
</evidence>
<evidence type="ECO:0000256" key="2">
    <source>
        <dbReference type="ARBA" id="ARBA00012417"/>
    </source>
</evidence>
<dbReference type="CDD" id="cd09859">
    <property type="entry name" value="PIN_53EXO"/>
    <property type="match status" value="1"/>
</dbReference>
<dbReference type="Gene3D" id="3.40.50.1010">
    <property type="entry name" value="5'-nuclease"/>
    <property type="match status" value="1"/>
</dbReference>
<dbReference type="SUPFAM" id="SSF53098">
    <property type="entry name" value="Ribonuclease H-like"/>
    <property type="match status" value="1"/>
</dbReference>
<dbReference type="InterPro" id="IPR002421">
    <property type="entry name" value="5-3_exonuclease"/>
</dbReference>
<comment type="subunit">
    <text evidence="13">Single-chain monomer with multiple functions.</text>
</comment>
<protein>
    <recommendedName>
        <fullName evidence="3 12">DNA polymerase I</fullName>
        <ecNumber evidence="2 12">2.7.7.7</ecNumber>
    </recommendedName>
</protein>
<keyword evidence="6 13" id="KW-0235">DNA replication</keyword>
<dbReference type="EC" id="2.7.7.7" evidence="2 12"/>
<dbReference type="InterPro" id="IPR029060">
    <property type="entry name" value="PIN-like_dom_sf"/>
</dbReference>
<dbReference type="InterPro" id="IPR036397">
    <property type="entry name" value="RNaseH_sf"/>
</dbReference>
<keyword evidence="13" id="KW-0269">Exonuclease</keyword>
<evidence type="ECO:0000256" key="10">
    <source>
        <dbReference type="ARBA" id="ARBA00023204"/>
    </source>
</evidence>
<keyword evidence="4 13" id="KW-0808">Transferase</keyword>
<dbReference type="SUPFAM" id="SSF56672">
    <property type="entry name" value="DNA/RNA polymerases"/>
    <property type="match status" value="1"/>
</dbReference>
<dbReference type="Gene3D" id="3.30.420.10">
    <property type="entry name" value="Ribonuclease H-like superfamily/Ribonuclease H"/>
    <property type="match status" value="1"/>
</dbReference>
<dbReference type="Gene3D" id="1.20.1060.10">
    <property type="entry name" value="Taq DNA Polymerase, Chain T, domain 4"/>
    <property type="match status" value="1"/>
</dbReference>
<dbReference type="Gene3D" id="3.30.70.370">
    <property type="match status" value="1"/>
</dbReference>
<evidence type="ECO:0000259" key="14">
    <source>
        <dbReference type="SMART" id="SM00475"/>
    </source>
</evidence>
<dbReference type="Pfam" id="PF01367">
    <property type="entry name" value="5_3_exonuc"/>
    <property type="match status" value="1"/>
</dbReference>
<evidence type="ECO:0000256" key="1">
    <source>
        <dbReference type="ARBA" id="ARBA00007705"/>
    </source>
</evidence>
<dbReference type="CDD" id="cd06140">
    <property type="entry name" value="DNA_polA_I_Bacillus_like_exo"/>
    <property type="match status" value="1"/>
</dbReference>
<dbReference type="Pfam" id="PF00476">
    <property type="entry name" value="DNA_pol_A"/>
    <property type="match status" value="1"/>
</dbReference>
<comment type="caution">
    <text evidence="16">The sequence shown here is derived from an EMBL/GenBank/DDBJ whole genome shotgun (WGS) entry which is preliminary data.</text>
</comment>
<keyword evidence="13" id="KW-0540">Nuclease</keyword>
<evidence type="ECO:0000313" key="17">
    <source>
        <dbReference type="Proteomes" id="UP001229251"/>
    </source>
</evidence>
<dbReference type="GO" id="GO:0003677">
    <property type="term" value="F:DNA binding"/>
    <property type="evidence" value="ECO:0007669"/>
    <property type="project" value="UniProtKB-UniRule"/>
</dbReference>
<dbReference type="Proteomes" id="UP001229251">
    <property type="component" value="Unassembled WGS sequence"/>
</dbReference>
<dbReference type="CDD" id="cd09898">
    <property type="entry name" value="H3TH_53EXO"/>
    <property type="match status" value="1"/>
</dbReference>
<evidence type="ECO:0000259" key="15">
    <source>
        <dbReference type="SMART" id="SM00482"/>
    </source>
</evidence>
<dbReference type="PANTHER" id="PTHR10133:SF27">
    <property type="entry name" value="DNA POLYMERASE NU"/>
    <property type="match status" value="1"/>
</dbReference>
<dbReference type="SUPFAM" id="SSF88723">
    <property type="entry name" value="PIN domain-like"/>
    <property type="match status" value="1"/>
</dbReference>
<evidence type="ECO:0000256" key="11">
    <source>
        <dbReference type="ARBA" id="ARBA00049244"/>
    </source>
</evidence>
<dbReference type="AlphaFoldDB" id="A0AAJ1V3C9"/>
<dbReference type="EMBL" id="JASOOE010000007">
    <property type="protein sequence ID" value="MDK7187296.1"/>
    <property type="molecule type" value="Genomic_DNA"/>
</dbReference>
<dbReference type="Pfam" id="PF02739">
    <property type="entry name" value="5_3_exonuc_N"/>
    <property type="match status" value="1"/>
</dbReference>
<evidence type="ECO:0000256" key="9">
    <source>
        <dbReference type="ARBA" id="ARBA00023125"/>
    </source>
</evidence>
<keyword evidence="5 13" id="KW-0548">Nucleotidyltransferase</keyword>
<dbReference type="PROSITE" id="PS00447">
    <property type="entry name" value="DNA_POLYMERASE_A"/>
    <property type="match status" value="1"/>
</dbReference>
<evidence type="ECO:0000256" key="4">
    <source>
        <dbReference type="ARBA" id="ARBA00022679"/>
    </source>
</evidence>
<evidence type="ECO:0000256" key="8">
    <source>
        <dbReference type="ARBA" id="ARBA00022932"/>
    </source>
</evidence>
<dbReference type="GO" id="GO:0003887">
    <property type="term" value="F:DNA-directed DNA polymerase activity"/>
    <property type="evidence" value="ECO:0007669"/>
    <property type="project" value="UniProtKB-UniRule"/>
</dbReference>
<keyword evidence="9 13" id="KW-0238">DNA-binding</keyword>
<name>A0AAJ1V3C9_9LACT</name>
<dbReference type="PANTHER" id="PTHR10133">
    <property type="entry name" value="DNA POLYMERASE I"/>
    <property type="match status" value="1"/>
</dbReference>
<dbReference type="SMART" id="SM00475">
    <property type="entry name" value="53EXOc"/>
    <property type="match status" value="1"/>
</dbReference>
<evidence type="ECO:0000256" key="12">
    <source>
        <dbReference type="NCBIfam" id="TIGR00593"/>
    </source>
</evidence>
<dbReference type="GO" id="GO:0006302">
    <property type="term" value="P:double-strand break repair"/>
    <property type="evidence" value="ECO:0007669"/>
    <property type="project" value="TreeGrafter"/>
</dbReference>
<dbReference type="InterPro" id="IPR012337">
    <property type="entry name" value="RNaseH-like_sf"/>
</dbReference>
<dbReference type="InterPro" id="IPR018320">
    <property type="entry name" value="DNA_polymerase_1"/>
</dbReference>
<accession>A0AAJ1V3C9</accession>
<dbReference type="RefSeq" id="WP_285065742.1">
    <property type="nucleotide sequence ID" value="NZ_JASOOE010000007.1"/>
</dbReference>
<comment type="similarity">
    <text evidence="1 13">Belongs to the DNA polymerase type-A family.</text>
</comment>
<dbReference type="InterPro" id="IPR036279">
    <property type="entry name" value="5-3_exonuclease_C_sf"/>
</dbReference>
<dbReference type="CDD" id="cd08637">
    <property type="entry name" value="DNA_pol_A_pol_I_C"/>
    <property type="match status" value="1"/>
</dbReference>
<evidence type="ECO:0000256" key="7">
    <source>
        <dbReference type="ARBA" id="ARBA00022763"/>
    </source>
</evidence>
<dbReference type="InterPro" id="IPR002298">
    <property type="entry name" value="DNA_polymerase_A"/>
</dbReference>
<keyword evidence="7 13" id="KW-0227">DNA damage</keyword>
<evidence type="ECO:0000256" key="13">
    <source>
        <dbReference type="RuleBase" id="RU004460"/>
    </source>
</evidence>
<evidence type="ECO:0000256" key="5">
    <source>
        <dbReference type="ARBA" id="ARBA00022695"/>
    </source>
</evidence>
<dbReference type="GO" id="GO:0008409">
    <property type="term" value="F:5'-3' exonuclease activity"/>
    <property type="evidence" value="ECO:0007669"/>
    <property type="project" value="UniProtKB-UniRule"/>
</dbReference>
<dbReference type="Gene3D" id="1.10.150.20">
    <property type="entry name" value="5' to 3' exonuclease, C-terminal subdomain"/>
    <property type="match status" value="2"/>
</dbReference>
<keyword evidence="8 13" id="KW-0239">DNA-directed DNA polymerase</keyword>
<comment type="function">
    <text evidence="13">In addition to polymerase activity, this DNA polymerase exhibits 5'-3' exonuclease activity.</text>
</comment>
<dbReference type="NCBIfam" id="NF004397">
    <property type="entry name" value="PRK05755.1"/>
    <property type="match status" value="1"/>
</dbReference>
<dbReference type="FunFam" id="1.10.150.20:FF:000002">
    <property type="entry name" value="DNA polymerase I"/>
    <property type="match status" value="1"/>
</dbReference>
<dbReference type="NCBIfam" id="TIGR00593">
    <property type="entry name" value="pola"/>
    <property type="match status" value="1"/>
</dbReference>
<sequence length="887" mass="100320">MSSRKILLIDGSSLAFRAFYSILDIDRFTNRQGLHTNAIYSFKRMLDNVLAEFEPSHVLVAFDKSPNTIRKEKFDQYKGGRSKTPAEFTEQMPYFAPLLEGYGIRHYAMDYYEADDIIGTLSRLADPKDQVVVLSGDKDLTQLASDQVTVYITRKGVSDLVVYSPATIQEKWGIRPEQIIDMKGLMGDSSDNYPGITRVGEKTALKLLHQFGSMEGLYQSLDQLKASKLKENIIKDKDQAFLSKDLARILLDVPLEIDLADIERGEMDTQALNDLYRQLDFQSFLQELDAKSVLDDPSASLADFDLLVLEEQADFDGLAWPDRGIYHTEQLDENYHFAKVEAVCWADPQTKKAYVTSADLAFTNPAFKAWLEDSSKLKDCLDFKKEAVIAARYGLDLAGMGEDVSIMAYLVDTLQTHELADLCQAFGLGQVIPYDVEVYGKGVKKGVPEDEAVFQGHLVLKLQCLHALMEPLLAKLEELDMVGLYREMEQPLARCLAKMEITGIKVNQEVLEAKNQEVLARLAQMEKSIYDLAGHSFNVNSPKQLGQVLFEELKLPVIKKTKTGYSTAADVLDKLVQVHPIIQAILDYRQIAKLQSTYLAGLQPFIKEDGKIHTRYTQTLTQTGRLSSTDPNLQNIPIRIEEGRLVRAAFVPSQPGWQMLGADYSQIELRVLAHISGDEHMKRAFQNGEDIHSATARRVFQLDEDQEVDAGHRRQAKAVNFGIVYGISDYGLSQNLNISRQAAKTFIDRYFKEFPKIRQYMDEIVEQAKSDGYVSTLFHRRRYLPDIHAKNFNLRSFAERTAMNSPIQGTAADIIKLAMVRLQTRLEEEGLSSRLLLQIHDELILEGPKEEMPQLQKLVVEVMESAADLSVPLKVDDHIGDNWYDLK</sequence>
<reference evidence="16" key="1">
    <citation type="submission" date="2023-05" db="EMBL/GenBank/DDBJ databases">
        <title>Cataloging the Phylogenetic Diversity of Human Bladder Bacteria.</title>
        <authorList>
            <person name="Du J."/>
        </authorList>
    </citation>
    <scope>NUCLEOTIDE SEQUENCE</scope>
    <source>
        <strain evidence="16">UMB1231</strain>
    </source>
</reference>
<comment type="catalytic activity">
    <reaction evidence="11 13">
        <text>DNA(n) + a 2'-deoxyribonucleoside 5'-triphosphate = DNA(n+1) + diphosphate</text>
        <dbReference type="Rhea" id="RHEA:22508"/>
        <dbReference type="Rhea" id="RHEA-COMP:17339"/>
        <dbReference type="Rhea" id="RHEA-COMP:17340"/>
        <dbReference type="ChEBI" id="CHEBI:33019"/>
        <dbReference type="ChEBI" id="CHEBI:61560"/>
        <dbReference type="ChEBI" id="CHEBI:173112"/>
        <dbReference type="EC" id="2.7.7.7"/>
    </reaction>
</comment>
<dbReference type="InterPro" id="IPR001098">
    <property type="entry name" value="DNA-dir_DNA_pol_A_palm_dom"/>
</dbReference>
<dbReference type="InterPro" id="IPR020046">
    <property type="entry name" value="5-3_exonucl_a-hlix_arch_N"/>
</dbReference>
<proteinExistence type="inferred from homology"/>
<keyword evidence="10 13" id="KW-0234">DNA repair</keyword>
<dbReference type="Pfam" id="PF22619">
    <property type="entry name" value="DNA_polI_exo1"/>
    <property type="match status" value="1"/>
</dbReference>
<dbReference type="InterPro" id="IPR020045">
    <property type="entry name" value="DNA_polI_H3TH"/>
</dbReference>
<feature type="domain" description="5'-3' exonuclease" evidence="14">
    <location>
        <begin position="4"/>
        <end position="265"/>
    </location>
</feature>
<dbReference type="InterPro" id="IPR054690">
    <property type="entry name" value="DNA_polI_exonuclease"/>
</dbReference>
<feature type="domain" description="DNA-directed DNA polymerase family A palm" evidence="15">
    <location>
        <begin position="643"/>
        <end position="851"/>
    </location>
</feature>
<dbReference type="InterPro" id="IPR008918">
    <property type="entry name" value="HhH2"/>
</dbReference>
<gene>
    <name evidence="13 16" type="primary">polA</name>
    <name evidence="16" type="ORF">QP433_04815</name>
</gene>
<evidence type="ECO:0000256" key="3">
    <source>
        <dbReference type="ARBA" id="ARBA00020311"/>
    </source>
</evidence>
<organism evidence="16 17">
    <name type="scientific">Facklamia hominis</name>
    <dbReference type="NCBI Taxonomy" id="178214"/>
    <lineage>
        <taxon>Bacteria</taxon>
        <taxon>Bacillati</taxon>
        <taxon>Bacillota</taxon>
        <taxon>Bacilli</taxon>
        <taxon>Lactobacillales</taxon>
        <taxon>Aerococcaceae</taxon>
        <taxon>Facklamia</taxon>
    </lineage>
</organism>
<dbReference type="PRINTS" id="PR00868">
    <property type="entry name" value="DNAPOLI"/>
</dbReference>
<evidence type="ECO:0000256" key="6">
    <source>
        <dbReference type="ARBA" id="ARBA00022705"/>
    </source>
</evidence>
<dbReference type="SMART" id="SM00482">
    <property type="entry name" value="POLAc"/>
    <property type="match status" value="1"/>
</dbReference>
<dbReference type="FunFam" id="1.10.150.20:FF:000003">
    <property type="entry name" value="DNA polymerase I"/>
    <property type="match status" value="1"/>
</dbReference>
<keyword evidence="13" id="KW-0378">Hydrolase</keyword>
<dbReference type="SUPFAM" id="SSF47807">
    <property type="entry name" value="5' to 3' exonuclease, C-terminal subdomain"/>
    <property type="match status" value="1"/>
</dbReference>
<dbReference type="SMART" id="SM00279">
    <property type="entry name" value="HhH2"/>
    <property type="match status" value="1"/>
</dbReference>
<dbReference type="InterPro" id="IPR019760">
    <property type="entry name" value="DNA-dir_DNA_pol_A_CS"/>
</dbReference>
<dbReference type="InterPro" id="IPR043502">
    <property type="entry name" value="DNA/RNA_pol_sf"/>
</dbReference>
<dbReference type="GO" id="GO:0006261">
    <property type="term" value="P:DNA-templated DNA replication"/>
    <property type="evidence" value="ECO:0007669"/>
    <property type="project" value="UniProtKB-UniRule"/>
</dbReference>